<sequence>MPRGSPLPRASPPNSSAPPPPAPAASHPICRLPSSWLVVASRLFPNLALAALGGSQIRRRAQ</sequence>
<evidence type="ECO:0000256" key="1">
    <source>
        <dbReference type="SAM" id="MobiDB-lite"/>
    </source>
</evidence>
<evidence type="ECO:0000313" key="2">
    <source>
        <dbReference type="EMBL" id="AQK70032.1"/>
    </source>
</evidence>
<reference evidence="2" key="1">
    <citation type="submission" date="2015-12" db="EMBL/GenBank/DDBJ databases">
        <title>Update maize B73 reference genome by single molecule sequencing technologies.</title>
        <authorList>
            <consortium name="Maize Genome Sequencing Project"/>
            <person name="Ware D."/>
        </authorList>
    </citation>
    <scope>NUCLEOTIDE SEQUENCE</scope>
    <source>
        <tissue evidence="2">Seedling</tissue>
    </source>
</reference>
<feature type="region of interest" description="Disordered" evidence="1">
    <location>
        <begin position="1"/>
        <end position="26"/>
    </location>
</feature>
<name>A0A1D6H5D8_MAIZE</name>
<accession>A0A1D6H5D8</accession>
<organism evidence="2">
    <name type="scientific">Zea mays</name>
    <name type="common">Maize</name>
    <dbReference type="NCBI Taxonomy" id="4577"/>
    <lineage>
        <taxon>Eukaryota</taxon>
        <taxon>Viridiplantae</taxon>
        <taxon>Streptophyta</taxon>
        <taxon>Embryophyta</taxon>
        <taxon>Tracheophyta</taxon>
        <taxon>Spermatophyta</taxon>
        <taxon>Magnoliopsida</taxon>
        <taxon>Liliopsida</taxon>
        <taxon>Poales</taxon>
        <taxon>Poaceae</taxon>
        <taxon>PACMAD clade</taxon>
        <taxon>Panicoideae</taxon>
        <taxon>Andropogonodae</taxon>
        <taxon>Andropogoneae</taxon>
        <taxon>Tripsacinae</taxon>
        <taxon>Zea</taxon>
    </lineage>
</organism>
<dbReference type="EMBL" id="CM000781">
    <property type="protein sequence ID" value="AQK70032.1"/>
    <property type="molecule type" value="Genomic_DNA"/>
</dbReference>
<gene>
    <name evidence="2" type="ORF">ZEAMMB73_Zm00001d016080</name>
</gene>
<feature type="compositionally biased region" description="Pro residues" evidence="1">
    <location>
        <begin position="9"/>
        <end position="23"/>
    </location>
</feature>
<proteinExistence type="predicted"/>
<dbReference type="AlphaFoldDB" id="A0A1D6H5D8"/>
<protein>
    <submittedName>
        <fullName evidence="2">Uncharacterized protein</fullName>
    </submittedName>
</protein>